<evidence type="ECO:0008006" key="4">
    <source>
        <dbReference type="Google" id="ProtNLM"/>
    </source>
</evidence>
<proteinExistence type="predicted"/>
<evidence type="ECO:0000313" key="2">
    <source>
        <dbReference type="EMBL" id="GHD43906.1"/>
    </source>
</evidence>
<dbReference type="Pfam" id="PF11136">
    <property type="entry name" value="DUF2889"/>
    <property type="match status" value="1"/>
</dbReference>
<evidence type="ECO:0000313" key="3">
    <source>
        <dbReference type="Proteomes" id="UP000630353"/>
    </source>
</evidence>
<comment type="caution">
    <text evidence="2">The sequence shown here is derived from an EMBL/GenBank/DDBJ whole genome shotgun (WGS) entry which is preliminary data.</text>
</comment>
<dbReference type="RefSeq" id="WP_189987886.1">
    <property type="nucleotide sequence ID" value="NZ_BMZS01000002.1"/>
</dbReference>
<dbReference type="EMBL" id="BMZS01000002">
    <property type="protein sequence ID" value="GHD43906.1"/>
    <property type="molecule type" value="Genomic_DNA"/>
</dbReference>
<protein>
    <recommendedName>
        <fullName evidence="4">DUF2889 domain-containing protein</fullName>
    </recommendedName>
</protein>
<evidence type="ECO:0000256" key="1">
    <source>
        <dbReference type="SAM" id="MobiDB-lite"/>
    </source>
</evidence>
<reference evidence="2" key="1">
    <citation type="journal article" date="2014" name="Int. J. Syst. Evol. Microbiol.">
        <title>Complete genome sequence of Corynebacterium casei LMG S-19264T (=DSM 44701T), isolated from a smear-ripened cheese.</title>
        <authorList>
            <consortium name="US DOE Joint Genome Institute (JGI-PGF)"/>
            <person name="Walter F."/>
            <person name="Albersmeier A."/>
            <person name="Kalinowski J."/>
            <person name="Ruckert C."/>
        </authorList>
    </citation>
    <scope>NUCLEOTIDE SEQUENCE</scope>
    <source>
        <strain evidence="2">KCTC 42651</strain>
    </source>
</reference>
<organism evidence="2 3">
    <name type="scientific">Thalassobaculum fulvum</name>
    <dbReference type="NCBI Taxonomy" id="1633335"/>
    <lineage>
        <taxon>Bacteria</taxon>
        <taxon>Pseudomonadati</taxon>
        <taxon>Pseudomonadota</taxon>
        <taxon>Alphaproteobacteria</taxon>
        <taxon>Rhodospirillales</taxon>
        <taxon>Thalassobaculaceae</taxon>
        <taxon>Thalassobaculum</taxon>
    </lineage>
</organism>
<accession>A0A918XP63</accession>
<sequence length="205" mass="22786">MPLSPPVERELVHDRTVVCRGWRRADGHWDIEGHLVDTKTYGFPNEYRGYVEAGQPIHDMWLRLTIDRDLTVLDAEAVTDTGPFPVCPDIAPNFRRLIGLSIGKGWRGAVRERLGGAQGCTHLVELLGPLATTAYQTIFGEMARERREAEARGEPAAPEDPNKRPRLLNSCHAFADSGPVVAKLWPRWYRPAEDGAAVPPSRSTG</sequence>
<gene>
    <name evidence="2" type="ORF">GCM10017083_10570</name>
</gene>
<dbReference type="InterPro" id="IPR021312">
    <property type="entry name" value="DUF2889"/>
</dbReference>
<feature type="region of interest" description="Disordered" evidence="1">
    <location>
        <begin position="145"/>
        <end position="169"/>
    </location>
</feature>
<name>A0A918XP63_9PROT</name>
<keyword evidence="3" id="KW-1185">Reference proteome</keyword>
<reference evidence="2" key="2">
    <citation type="submission" date="2020-09" db="EMBL/GenBank/DDBJ databases">
        <authorList>
            <person name="Sun Q."/>
            <person name="Kim S."/>
        </authorList>
    </citation>
    <scope>NUCLEOTIDE SEQUENCE</scope>
    <source>
        <strain evidence="2">KCTC 42651</strain>
    </source>
</reference>
<dbReference type="Proteomes" id="UP000630353">
    <property type="component" value="Unassembled WGS sequence"/>
</dbReference>
<dbReference type="AlphaFoldDB" id="A0A918XP63"/>